<sequence>MRYLSVVNIALKSIFNSNGEHVSALRDIILFYLVCPNIEIQHAVRSKSSHQLPLNSNRLAPLLF</sequence>
<evidence type="ECO:0000313" key="2">
    <source>
        <dbReference type="Proteomes" id="UP000192511"/>
    </source>
</evidence>
<accession>A0AAX0WR47</accession>
<keyword evidence="2" id="KW-1185">Reference proteome</keyword>
<reference evidence="1" key="1">
    <citation type="submission" date="2017-12" db="EMBL/GenBank/DDBJ databases">
        <title>FDA dAtabase for Regulatory Grade micrObial Sequences (FDA-ARGOS): Supporting development and validation of Infectious Disease Dx tests.</title>
        <authorList>
            <person name="Kerrigan L."/>
            <person name="Tallon L.J."/>
            <person name="Sadzewicz L."/>
            <person name="Sengamalay N."/>
            <person name="Ott S."/>
            <person name="Godinez A."/>
            <person name="Nagaraj S."/>
            <person name="Vavikolanu K."/>
            <person name="Vyas G."/>
            <person name="Nadendla S."/>
            <person name="Aluvathingal J."/>
            <person name="Sichtig H."/>
        </authorList>
    </citation>
    <scope>NUCLEOTIDE SEQUENCE [LARGE SCALE GENOMIC DNA]</scope>
    <source>
        <strain evidence="1">FDAARGOS_200</strain>
    </source>
</reference>
<protein>
    <submittedName>
        <fullName evidence="1">Uncharacterized protein</fullName>
    </submittedName>
</protein>
<dbReference type="Proteomes" id="UP000192511">
    <property type="component" value="Unassembled WGS sequence"/>
</dbReference>
<name>A0AAX0WR47_9GAMM</name>
<dbReference type="EMBL" id="NBTX02000004">
    <property type="protein sequence ID" value="PNL60393.1"/>
    <property type="molecule type" value="Genomic_DNA"/>
</dbReference>
<dbReference type="AlphaFoldDB" id="A0AAX0WR47"/>
<gene>
    <name evidence="1" type="ORF">A6J39_003735</name>
</gene>
<evidence type="ECO:0000313" key="1">
    <source>
        <dbReference type="EMBL" id="PNL60393.1"/>
    </source>
</evidence>
<organism evidence="1 2">
    <name type="scientific">Legionella anisa</name>
    <dbReference type="NCBI Taxonomy" id="28082"/>
    <lineage>
        <taxon>Bacteria</taxon>
        <taxon>Pseudomonadati</taxon>
        <taxon>Pseudomonadota</taxon>
        <taxon>Gammaproteobacteria</taxon>
        <taxon>Legionellales</taxon>
        <taxon>Legionellaceae</taxon>
        <taxon>Legionella</taxon>
    </lineage>
</organism>
<comment type="caution">
    <text evidence="1">The sequence shown here is derived from an EMBL/GenBank/DDBJ whole genome shotgun (WGS) entry which is preliminary data.</text>
</comment>
<proteinExistence type="predicted"/>